<keyword evidence="1" id="KW-0812">Transmembrane</keyword>
<feature type="transmembrane region" description="Helical" evidence="1">
    <location>
        <begin position="42"/>
        <end position="71"/>
    </location>
</feature>
<feature type="transmembrane region" description="Helical" evidence="1">
    <location>
        <begin position="231"/>
        <end position="254"/>
    </location>
</feature>
<evidence type="ECO:0000259" key="3">
    <source>
        <dbReference type="Pfam" id="PF13194"/>
    </source>
</evidence>
<feature type="domain" description="MgtC/SapB/SrpB/YhiD N-terminal" evidence="2">
    <location>
        <begin position="12"/>
        <end position="128"/>
    </location>
</feature>
<feature type="transmembrane region" description="Helical" evidence="1">
    <location>
        <begin position="91"/>
        <end position="122"/>
    </location>
</feature>
<dbReference type="InterPro" id="IPR049177">
    <property type="entry name" value="MgtC_SapB_SrpB_YhiD_N"/>
</dbReference>
<feature type="transmembrane region" description="Helical" evidence="1">
    <location>
        <begin position="6"/>
        <end position="22"/>
    </location>
</feature>
<feature type="transmembrane region" description="Helical" evidence="1">
    <location>
        <begin position="299"/>
        <end position="323"/>
    </location>
</feature>
<feature type="transmembrane region" description="Helical" evidence="1">
    <location>
        <begin position="361"/>
        <end position="382"/>
    </location>
</feature>
<dbReference type="Pfam" id="PF13194">
    <property type="entry name" value="DUF4010"/>
    <property type="match status" value="1"/>
</dbReference>
<feature type="domain" description="DUF4010" evidence="3">
    <location>
        <begin position="178"/>
        <end position="387"/>
    </location>
</feature>
<keyword evidence="1" id="KW-1133">Transmembrane helix</keyword>
<dbReference type="PANTHER" id="PTHR39084">
    <property type="entry name" value="MEMBRANE PROTEIN-RELATED"/>
    <property type="match status" value="1"/>
</dbReference>
<dbReference type="RefSeq" id="WP_070091561.1">
    <property type="nucleotide sequence ID" value="NZ_CP016634.1"/>
</dbReference>
<evidence type="ECO:0000313" key="4">
    <source>
        <dbReference type="EMBL" id="ANY86562.1"/>
    </source>
</evidence>
<reference evidence="4" key="1">
    <citation type="submission" date="2016-07" db="EMBL/GenBank/DDBJ databases">
        <title>New class B carbapenemase carried by novel plasmid in Pseudomonas putida enviromental strain in eastern Amazonia.</title>
        <authorList>
            <person name="Souza C.O."/>
            <person name="Lima K.V."/>
            <person name="Brasiliense D.M."/>
            <person name="Perez-Chaparro P.J."/>
            <person name="Mamizuka E.M."/>
            <person name="Lima M.O."/>
            <person name="Lima L.N."/>
            <person name="McCulloch J.A."/>
        </authorList>
    </citation>
    <scope>NUCLEOTIDE SEQUENCE [LARGE SCALE GENOMIC DNA]</scope>
    <source>
        <strain evidence="4">IEC33019</strain>
    </source>
</reference>
<protein>
    <submittedName>
        <fullName evidence="4">Uncharacterized protein</fullName>
    </submittedName>
</protein>
<gene>
    <name evidence="4" type="ORF">IEC33019_0988</name>
</gene>
<feature type="transmembrane region" description="Helical" evidence="1">
    <location>
        <begin position="167"/>
        <end position="190"/>
    </location>
</feature>
<dbReference type="PANTHER" id="PTHR39084:SF1">
    <property type="entry name" value="DUF4010 DOMAIN-CONTAINING PROTEIN"/>
    <property type="match status" value="1"/>
</dbReference>
<name>A0A1B2F2U4_PSEPU</name>
<feature type="transmembrane region" description="Helical" evidence="1">
    <location>
        <begin position="197"/>
        <end position="219"/>
    </location>
</feature>
<dbReference type="Pfam" id="PF02308">
    <property type="entry name" value="MgtC"/>
    <property type="match status" value="1"/>
</dbReference>
<sequence>MLDSATLAHGAVALGIGMLVGLERERKKTRSEDQTAAGLRTFAITSLLGYLSMVLAGPLLAAVAFVCLALLVCMYYRKHAEKEPGITSEVALLLVLVLGALSLEQPGLATAVGVVLTVLLTLRRELHHFVLQQLSEAEVRDGLTLLTISLVVLPLTPDRFMGPYGALNPHVICTLVALLMAVGAIGHIAMRVMGPRYGLPISAIASGFASGAATIAVLARQARTDSRNARSLAAAAVLSNFATITQFALVLGIVDPRLITPFWPSIGLGVVATFCAGVILLAPWHAASSPSAANLADGAFSLWVALAITLAITGIALFSTFLLRHLGQQGVNLAAFISGVGDAHAATASIASLVAAGQMTIASLVVPAMMVLTGNTLSKGVLALVRGGLPFTRYFAPGQLTVLGAMWLGLLVKV</sequence>
<accession>A0A1B2F2U4</accession>
<evidence type="ECO:0000256" key="1">
    <source>
        <dbReference type="SAM" id="Phobius"/>
    </source>
</evidence>
<evidence type="ECO:0000259" key="2">
    <source>
        <dbReference type="Pfam" id="PF02308"/>
    </source>
</evidence>
<feature type="transmembrane region" description="Helical" evidence="1">
    <location>
        <begin position="394"/>
        <end position="412"/>
    </location>
</feature>
<dbReference type="EMBL" id="CP016634">
    <property type="protein sequence ID" value="ANY86562.1"/>
    <property type="molecule type" value="Genomic_DNA"/>
</dbReference>
<proteinExistence type="predicted"/>
<organism evidence="4">
    <name type="scientific">Pseudomonas putida</name>
    <name type="common">Arthrobacter siderocapsulatus</name>
    <dbReference type="NCBI Taxonomy" id="303"/>
    <lineage>
        <taxon>Bacteria</taxon>
        <taxon>Pseudomonadati</taxon>
        <taxon>Pseudomonadota</taxon>
        <taxon>Gammaproteobacteria</taxon>
        <taxon>Pseudomonadales</taxon>
        <taxon>Pseudomonadaceae</taxon>
        <taxon>Pseudomonas</taxon>
    </lineage>
</organism>
<feature type="transmembrane region" description="Helical" evidence="1">
    <location>
        <begin position="266"/>
        <end position="287"/>
    </location>
</feature>
<dbReference type="AlphaFoldDB" id="A0A1B2F2U4"/>
<feature type="transmembrane region" description="Helical" evidence="1">
    <location>
        <begin position="330"/>
        <end position="355"/>
    </location>
</feature>
<keyword evidence="1" id="KW-0472">Membrane</keyword>
<dbReference type="InterPro" id="IPR025105">
    <property type="entry name" value="DUF4010"/>
</dbReference>